<dbReference type="InterPro" id="IPR041118">
    <property type="entry name" value="Rx_N"/>
</dbReference>
<dbReference type="Gene3D" id="3.80.10.10">
    <property type="entry name" value="Ribonuclease Inhibitor"/>
    <property type="match status" value="2"/>
</dbReference>
<evidence type="ECO:0000256" key="8">
    <source>
        <dbReference type="ARBA" id="ARBA00022737"/>
    </source>
</evidence>
<evidence type="ECO:0000256" key="1">
    <source>
        <dbReference type="ARBA" id="ARBA00002074"/>
    </source>
</evidence>
<organism evidence="18 19">
    <name type="scientific">Solanum tuberosum</name>
    <name type="common">Potato</name>
    <dbReference type="NCBI Taxonomy" id="4113"/>
    <lineage>
        <taxon>Eukaryota</taxon>
        <taxon>Viridiplantae</taxon>
        <taxon>Streptophyta</taxon>
        <taxon>Embryophyta</taxon>
        <taxon>Tracheophyta</taxon>
        <taxon>Spermatophyta</taxon>
        <taxon>Magnoliopsida</taxon>
        <taxon>eudicotyledons</taxon>
        <taxon>Gunneridae</taxon>
        <taxon>Pentapetalae</taxon>
        <taxon>asterids</taxon>
        <taxon>lamiids</taxon>
        <taxon>Solanales</taxon>
        <taxon>Solanaceae</taxon>
        <taxon>Solanoideae</taxon>
        <taxon>Solaneae</taxon>
        <taxon>Solanum</taxon>
    </lineage>
</organism>
<dbReference type="Pfam" id="PF00931">
    <property type="entry name" value="NB-ARC"/>
    <property type="match status" value="1"/>
</dbReference>
<dbReference type="Gene3D" id="1.20.5.4130">
    <property type="match status" value="1"/>
</dbReference>
<proteinExistence type="inferred from homology"/>
<evidence type="ECO:0000256" key="5">
    <source>
        <dbReference type="ARBA" id="ARBA00022490"/>
    </source>
</evidence>
<feature type="domain" description="Disease resistance N-terminal" evidence="15">
    <location>
        <begin position="5"/>
        <end position="87"/>
    </location>
</feature>
<evidence type="ECO:0000256" key="12">
    <source>
        <dbReference type="ARBA" id="ARBA00023054"/>
    </source>
</evidence>
<keyword evidence="6" id="KW-0433">Leucine-rich repeat</keyword>
<keyword evidence="13" id="KW-0472">Membrane</keyword>
<reference evidence="18 19" key="1">
    <citation type="journal article" date="2021" name="bioRxiv">
        <title>Chromosome-scale and haplotype-resolved genome assembly of a tetraploid potato cultivar.</title>
        <authorList>
            <person name="Sun H."/>
            <person name="Jiao W.-B."/>
            <person name="Krause K."/>
            <person name="Campoy J.A."/>
            <person name="Goel M."/>
            <person name="Folz-Donahue K."/>
            <person name="Kukat C."/>
            <person name="Huettel B."/>
            <person name="Schneeberger K."/>
        </authorList>
    </citation>
    <scope>NUCLEOTIDE SEQUENCE [LARGE SCALE GENOMIC DNA]</scope>
    <source>
        <strain evidence="18">SolTubOtavaFocal</strain>
        <tissue evidence="18">Leaves</tissue>
    </source>
</reference>
<dbReference type="InterPro" id="IPR055414">
    <property type="entry name" value="LRR_R13L4/SHOC2-like"/>
</dbReference>
<feature type="domain" description="NB-ARC" evidence="14">
    <location>
        <begin position="181"/>
        <end position="353"/>
    </location>
</feature>
<comment type="caution">
    <text evidence="18">The sequence shown here is derived from an EMBL/GenBank/DDBJ whole genome shotgun (WGS) entry which is preliminary data.</text>
</comment>
<evidence type="ECO:0000259" key="14">
    <source>
        <dbReference type="Pfam" id="PF00931"/>
    </source>
</evidence>
<keyword evidence="5" id="KW-0963">Cytoplasm</keyword>
<evidence type="ECO:0000256" key="7">
    <source>
        <dbReference type="ARBA" id="ARBA00022667"/>
    </source>
</evidence>
<keyword evidence="9" id="KW-0547">Nucleotide-binding</keyword>
<dbReference type="SUPFAM" id="SSF52058">
    <property type="entry name" value="L domain-like"/>
    <property type="match status" value="1"/>
</dbReference>
<evidence type="ECO:0000256" key="9">
    <source>
        <dbReference type="ARBA" id="ARBA00022741"/>
    </source>
</evidence>
<dbReference type="Gene3D" id="1.10.10.10">
    <property type="entry name" value="Winged helix-like DNA-binding domain superfamily/Winged helix DNA-binding domain"/>
    <property type="match status" value="1"/>
</dbReference>
<dbReference type="CDD" id="cd14798">
    <property type="entry name" value="RX-CC_like"/>
    <property type="match status" value="1"/>
</dbReference>
<dbReference type="Gene3D" id="3.40.50.300">
    <property type="entry name" value="P-loop containing nucleotide triphosphate hydrolases"/>
    <property type="match status" value="1"/>
</dbReference>
<dbReference type="Pfam" id="PF23598">
    <property type="entry name" value="LRR_14"/>
    <property type="match status" value="1"/>
</dbReference>
<comment type="subcellular location">
    <subcellularLocation>
        <location evidence="3">Cytoplasm</location>
    </subcellularLocation>
    <subcellularLocation>
        <location evidence="2">Membrane</location>
        <topology evidence="2">Peripheral membrane protein</topology>
    </subcellularLocation>
</comment>
<keyword evidence="12" id="KW-0175">Coiled coil</keyword>
<keyword evidence="19" id="KW-1185">Reference proteome</keyword>
<evidence type="ECO:0000256" key="6">
    <source>
        <dbReference type="ARBA" id="ARBA00022614"/>
    </source>
</evidence>
<evidence type="ECO:0000259" key="15">
    <source>
        <dbReference type="Pfam" id="PF18052"/>
    </source>
</evidence>
<evidence type="ECO:0000256" key="4">
    <source>
        <dbReference type="ARBA" id="ARBA00008894"/>
    </source>
</evidence>
<dbReference type="Gene3D" id="1.10.8.430">
    <property type="entry name" value="Helical domain of apoptotic protease-activating factors"/>
    <property type="match status" value="1"/>
</dbReference>
<dbReference type="PANTHER" id="PTHR23155:SF1152">
    <property type="entry name" value="AAA+ ATPASE DOMAIN-CONTAINING PROTEIN"/>
    <property type="match status" value="1"/>
</dbReference>
<dbReference type="InterPro" id="IPR002182">
    <property type="entry name" value="NB-ARC"/>
</dbReference>
<dbReference type="InterPro" id="IPR038005">
    <property type="entry name" value="RX-like_CC"/>
</dbReference>
<dbReference type="PANTHER" id="PTHR23155">
    <property type="entry name" value="DISEASE RESISTANCE PROTEIN RP"/>
    <property type="match status" value="1"/>
</dbReference>
<sequence length="885" mass="101817">MVDAVVSYAVEKLGTFLIEEVSLRQSLRENVLWLRNELSFMKAFLKDAETKQEQDNLVQQWVFEITSVANEAVAVLEAYSSDAAKDGDHAAGFVDRLKACACICQKEAKFHNIGKDIQSLKERVMDISRKRDTYGITHINNNAGEGPSNRPNDQSSTLIRTLRRAVSYADEDQLFVGFQEVFQRLLDELLKKEPRRNVLSIYGMGGLGKTTLTRNLYNSPSLITTFHTRAWICVSQQYSTPDLLRSIIKSIDGCSEEMLKMLKEMTERDLETHLRNLLKERKYLVVVDDVWHREAWESLKRALPDNKNGSRVILTTRKEDVAERVDDKGFSHKLRFLNNEESWDLLCKKLHPENKMVGAYLFSPSMERLAMEMVDKCRGLPLAIVVLGGLLSYRKGVDEWQKVKTHLWQHMKNDSVEITHILSLSYSDLSFELKQCFLYIGIFQEDHVIDTEKLMHLWLAEGFIPRIREEHMEDIAENFLHELISRSLIQVAETFFDKILTCRIHDLLRDLAVQKAMEVNLFDIYDPRVNLVTPFRHRHAIHTQTQRYLSLDLSELKVRSILLLDKEFKHLDDKKFIKLCTTFLHLYVLDLENIYIVGNKLPDAIGNLVHLKFLGLSNTNLFKLSSSIGKLKNLQTLDALIDDCCSCKLPSQITQLTNLRHLITRYEVPLQVDRLTNLRTLKFIRCDQWKHTDASGLVNLQELGMEKIEKSYSLKSIGSLKSLTTLFLVCSYGETFPPLDPLSSCENLQRLWLSGRIEEVAIVNNLPKSITVLVLQSTALFTGLEEDPMPILGKLPNLKHLELSRAYNGKKITCNGNSFGQLETLRLGDLKNLESWHIHTTAMSVLKSLTIFGCPELKKIPERLEHIAVLDGNQSQREYYYRFPN</sequence>
<protein>
    <recommendedName>
        <fullName evidence="20">Disease resistance protein RPP13-like</fullName>
    </recommendedName>
</protein>
<dbReference type="InterPro" id="IPR036388">
    <property type="entry name" value="WH-like_DNA-bd_sf"/>
</dbReference>
<dbReference type="Proteomes" id="UP000826656">
    <property type="component" value="Unassembled WGS sequence"/>
</dbReference>
<evidence type="ECO:0000256" key="2">
    <source>
        <dbReference type="ARBA" id="ARBA00004170"/>
    </source>
</evidence>
<comment type="function">
    <text evidence="1">Confers resistance to late blight (Phytophthora infestans) races carrying the avirulence gene Avr1. Resistance proteins guard the plant against pathogens that contain an appropriate avirulence protein via an indirect interaction with this avirulence protein. That triggers a defense system including the hypersensitive response, which restricts the pathogen growth.</text>
</comment>
<dbReference type="InterPro" id="IPR042197">
    <property type="entry name" value="Apaf_helical"/>
</dbReference>
<dbReference type="PRINTS" id="PR00364">
    <property type="entry name" value="DISEASERSIST"/>
</dbReference>
<comment type="similarity">
    <text evidence="4">Belongs to the disease resistance NB-LRR family.</text>
</comment>
<evidence type="ECO:0000313" key="18">
    <source>
        <dbReference type="EMBL" id="KAH0759030.1"/>
    </source>
</evidence>
<evidence type="ECO:0008006" key="20">
    <source>
        <dbReference type="Google" id="ProtNLM"/>
    </source>
</evidence>
<dbReference type="InterPro" id="IPR058922">
    <property type="entry name" value="WHD_DRP"/>
</dbReference>
<feature type="domain" description="Disease resistance protein winged helix" evidence="16">
    <location>
        <begin position="442"/>
        <end position="512"/>
    </location>
</feature>
<dbReference type="EMBL" id="JAIVGD010000015">
    <property type="protein sequence ID" value="KAH0759030.1"/>
    <property type="molecule type" value="Genomic_DNA"/>
</dbReference>
<dbReference type="Pfam" id="PF18052">
    <property type="entry name" value="Rx_N"/>
    <property type="match status" value="1"/>
</dbReference>
<evidence type="ECO:0000256" key="10">
    <source>
        <dbReference type="ARBA" id="ARBA00022821"/>
    </source>
</evidence>
<accession>A0ABQ7V4L2</accession>
<name>A0ABQ7V4L2_SOLTU</name>
<evidence type="ECO:0000259" key="17">
    <source>
        <dbReference type="Pfam" id="PF23598"/>
    </source>
</evidence>
<feature type="domain" description="Disease resistance R13L4/SHOC-2-like LRR" evidence="17">
    <location>
        <begin position="557"/>
        <end position="851"/>
    </location>
</feature>
<dbReference type="Pfam" id="PF23559">
    <property type="entry name" value="WHD_DRP"/>
    <property type="match status" value="1"/>
</dbReference>
<dbReference type="SUPFAM" id="SSF52540">
    <property type="entry name" value="P-loop containing nucleoside triphosphate hydrolases"/>
    <property type="match status" value="1"/>
</dbReference>
<evidence type="ECO:0000313" key="19">
    <source>
        <dbReference type="Proteomes" id="UP000826656"/>
    </source>
</evidence>
<evidence type="ECO:0000256" key="11">
    <source>
        <dbReference type="ARBA" id="ARBA00022840"/>
    </source>
</evidence>
<keyword evidence="10" id="KW-0611">Plant defense</keyword>
<keyword evidence="7" id="KW-0381">Hypersensitive response</keyword>
<evidence type="ECO:0000256" key="13">
    <source>
        <dbReference type="ARBA" id="ARBA00023136"/>
    </source>
</evidence>
<evidence type="ECO:0000259" key="16">
    <source>
        <dbReference type="Pfam" id="PF23559"/>
    </source>
</evidence>
<dbReference type="InterPro" id="IPR032675">
    <property type="entry name" value="LRR_dom_sf"/>
</dbReference>
<gene>
    <name evidence="18" type="ORF">KY290_022523</name>
</gene>
<evidence type="ECO:0000256" key="3">
    <source>
        <dbReference type="ARBA" id="ARBA00004496"/>
    </source>
</evidence>
<keyword evidence="11" id="KW-0067">ATP-binding</keyword>
<dbReference type="InterPro" id="IPR027417">
    <property type="entry name" value="P-loop_NTPase"/>
</dbReference>
<dbReference type="InterPro" id="IPR044974">
    <property type="entry name" value="Disease_R_plants"/>
</dbReference>
<keyword evidence="8" id="KW-0677">Repeat</keyword>